<keyword evidence="3" id="KW-1185">Reference proteome</keyword>
<proteinExistence type="predicted"/>
<evidence type="ECO:0000256" key="1">
    <source>
        <dbReference type="SAM" id="MobiDB-lite"/>
    </source>
</evidence>
<evidence type="ECO:0000313" key="2">
    <source>
        <dbReference type="EMBL" id="OHV24876.1"/>
    </source>
</evidence>
<accession>A0A1S1PU74</accession>
<feature type="compositionally biased region" description="Low complexity" evidence="1">
    <location>
        <begin position="1"/>
        <end position="20"/>
    </location>
</feature>
<reference evidence="3" key="1">
    <citation type="submission" date="2016-07" db="EMBL/GenBank/DDBJ databases">
        <title>Frankia sp. NRRL B-16219 Genome sequencing.</title>
        <authorList>
            <person name="Ghodhbane-Gtari F."/>
            <person name="Swanson E."/>
            <person name="Gueddou A."/>
            <person name="Louati M."/>
            <person name="Nouioui I."/>
            <person name="Hezbri K."/>
            <person name="Abebe-Akele F."/>
            <person name="Simpson S."/>
            <person name="Morris K."/>
            <person name="Thomas K."/>
            <person name="Gtari M."/>
            <person name="Tisa L.S."/>
        </authorList>
    </citation>
    <scope>NUCLEOTIDE SEQUENCE [LARGE SCALE GENOMIC DNA]</scope>
    <source>
        <strain evidence="3">NRRL B-16219</strain>
    </source>
</reference>
<organism evidence="2 3">
    <name type="scientific">Parafrankia soli</name>
    <dbReference type="NCBI Taxonomy" id="2599596"/>
    <lineage>
        <taxon>Bacteria</taxon>
        <taxon>Bacillati</taxon>
        <taxon>Actinomycetota</taxon>
        <taxon>Actinomycetes</taxon>
        <taxon>Frankiales</taxon>
        <taxon>Frankiaceae</taxon>
        <taxon>Parafrankia</taxon>
    </lineage>
</organism>
<gene>
    <name evidence="2" type="ORF">BBK14_22800</name>
</gene>
<evidence type="ECO:0000313" key="3">
    <source>
        <dbReference type="Proteomes" id="UP000179769"/>
    </source>
</evidence>
<feature type="region of interest" description="Disordered" evidence="1">
    <location>
        <begin position="1"/>
        <end position="21"/>
    </location>
</feature>
<dbReference type="Proteomes" id="UP000179769">
    <property type="component" value="Unassembled WGS sequence"/>
</dbReference>
<protein>
    <submittedName>
        <fullName evidence="2">Uncharacterized protein</fullName>
    </submittedName>
</protein>
<dbReference type="EMBL" id="MAXA01000233">
    <property type="protein sequence ID" value="OHV24876.1"/>
    <property type="molecule type" value="Genomic_DNA"/>
</dbReference>
<dbReference type="AlphaFoldDB" id="A0A1S1PU74"/>
<name>A0A1S1PU74_9ACTN</name>
<sequence>MARTAAEVVRSSSRAAANRACPDEPHPTGFVGVLYRELLPYADQLAGAVHYAVRAEASLRGCATGPP</sequence>
<comment type="caution">
    <text evidence="2">The sequence shown here is derived from an EMBL/GenBank/DDBJ whole genome shotgun (WGS) entry which is preliminary data.</text>
</comment>